<keyword evidence="2" id="KW-1185">Reference proteome</keyword>
<reference evidence="2" key="1">
    <citation type="journal article" date="2020" name="Nat. Commun.">
        <title>Genome sequence of the cluster root forming white lupin.</title>
        <authorList>
            <person name="Hufnagel B."/>
            <person name="Marques A."/>
            <person name="Soriano A."/>
            <person name="Marques L."/>
            <person name="Divol F."/>
            <person name="Doumas P."/>
            <person name="Sallet E."/>
            <person name="Mancinotti D."/>
            <person name="Carrere S."/>
            <person name="Marande W."/>
            <person name="Arribat S."/>
            <person name="Keller J."/>
            <person name="Huneau C."/>
            <person name="Blein T."/>
            <person name="Aime D."/>
            <person name="Laguerre M."/>
            <person name="Taylor J."/>
            <person name="Schubert V."/>
            <person name="Nelson M."/>
            <person name="Geu-Flores F."/>
            <person name="Crespi M."/>
            <person name="Gallardo-Guerrero K."/>
            <person name="Delaux P.-M."/>
            <person name="Salse J."/>
            <person name="Berges H."/>
            <person name="Guyot R."/>
            <person name="Gouzy J."/>
            <person name="Peret B."/>
        </authorList>
    </citation>
    <scope>NUCLEOTIDE SEQUENCE [LARGE SCALE GENOMIC DNA]</scope>
    <source>
        <strain evidence="2">cv. Amiga</strain>
    </source>
</reference>
<dbReference type="EMBL" id="WOCE01000019">
    <property type="protein sequence ID" value="KAE9593432.1"/>
    <property type="molecule type" value="Genomic_DNA"/>
</dbReference>
<sequence length="47" mass="5692">MFTFSGNFSFEIVRSITIKIYNDDHCFTFKVAGELTYYFQNNFRKHN</sequence>
<dbReference type="AlphaFoldDB" id="A0A6A4NVV1"/>
<name>A0A6A4NVV1_LUPAL</name>
<evidence type="ECO:0000313" key="2">
    <source>
        <dbReference type="Proteomes" id="UP000447434"/>
    </source>
</evidence>
<evidence type="ECO:0000313" key="1">
    <source>
        <dbReference type="EMBL" id="KAE9593432.1"/>
    </source>
</evidence>
<gene>
    <name evidence="1" type="ORF">Lalb_Chr19g0139671</name>
</gene>
<dbReference type="Proteomes" id="UP000447434">
    <property type="component" value="Chromosome 19"/>
</dbReference>
<accession>A0A6A4NVV1</accession>
<comment type="caution">
    <text evidence="1">The sequence shown here is derived from an EMBL/GenBank/DDBJ whole genome shotgun (WGS) entry which is preliminary data.</text>
</comment>
<protein>
    <submittedName>
        <fullName evidence="1">Uncharacterized protein</fullName>
    </submittedName>
</protein>
<proteinExistence type="predicted"/>
<organism evidence="1 2">
    <name type="scientific">Lupinus albus</name>
    <name type="common">White lupine</name>
    <name type="synonym">Lupinus termis</name>
    <dbReference type="NCBI Taxonomy" id="3870"/>
    <lineage>
        <taxon>Eukaryota</taxon>
        <taxon>Viridiplantae</taxon>
        <taxon>Streptophyta</taxon>
        <taxon>Embryophyta</taxon>
        <taxon>Tracheophyta</taxon>
        <taxon>Spermatophyta</taxon>
        <taxon>Magnoliopsida</taxon>
        <taxon>eudicotyledons</taxon>
        <taxon>Gunneridae</taxon>
        <taxon>Pentapetalae</taxon>
        <taxon>rosids</taxon>
        <taxon>fabids</taxon>
        <taxon>Fabales</taxon>
        <taxon>Fabaceae</taxon>
        <taxon>Papilionoideae</taxon>
        <taxon>50 kb inversion clade</taxon>
        <taxon>genistoids sensu lato</taxon>
        <taxon>core genistoids</taxon>
        <taxon>Genisteae</taxon>
        <taxon>Lupinus</taxon>
    </lineage>
</organism>